<evidence type="ECO:0000259" key="3">
    <source>
        <dbReference type="Pfam" id="PF25077"/>
    </source>
</evidence>
<dbReference type="Proteomes" id="UP000298277">
    <property type="component" value="Unassembled WGS sequence"/>
</dbReference>
<dbReference type="CDD" id="cd07389">
    <property type="entry name" value="MPP_PhoD"/>
    <property type="match status" value="1"/>
</dbReference>
<accession>A0A5F1YZN7</accession>
<keyword evidence="1" id="KW-0732">Signal</keyword>
<dbReference type="OrthoDB" id="327733at2"/>
<name>A0A5F1YZN7_9LEPT</name>
<comment type="caution">
    <text evidence="4">The sequence shown here is derived from an EMBL/GenBank/DDBJ whole genome shotgun (WGS) entry which is preliminary data.</text>
</comment>
<reference evidence="4" key="1">
    <citation type="journal article" date="2019" name="PLoS Negl. Trop. Dis.">
        <title>Revisiting the worldwide diversity of Leptospira species in the environment.</title>
        <authorList>
            <person name="Vincent A.T."/>
            <person name="Schiettekatte O."/>
            <person name="Bourhy P."/>
            <person name="Veyrier F.J."/>
            <person name="Picardeau M."/>
        </authorList>
    </citation>
    <scope>NUCLEOTIDE SEQUENCE [LARGE SCALE GENOMIC DNA]</scope>
    <source>
        <strain evidence="4">201800299</strain>
    </source>
</reference>
<dbReference type="PANTHER" id="PTHR33987">
    <property type="entry name" value="CALCINEURIN-LIKE METALLO-PHOSPHOESTERASE SUPERFAMILY PROTEIN"/>
    <property type="match status" value="1"/>
</dbReference>
<keyword evidence="5" id="KW-1185">Reference proteome</keyword>
<dbReference type="EMBL" id="RQFA01000080">
    <property type="protein sequence ID" value="TGK27921.1"/>
    <property type="molecule type" value="Genomic_DNA"/>
</dbReference>
<evidence type="ECO:0000259" key="2">
    <source>
        <dbReference type="Pfam" id="PF09423"/>
    </source>
</evidence>
<protein>
    <submittedName>
        <fullName evidence="4">Alkaline phosphatase family protein</fullName>
    </submittedName>
</protein>
<dbReference type="Gene3D" id="3.60.21.70">
    <property type="entry name" value="PhoD-like phosphatase"/>
    <property type="match status" value="1"/>
</dbReference>
<feature type="domain" description="DUF7800" evidence="3">
    <location>
        <begin position="34"/>
        <end position="124"/>
    </location>
</feature>
<dbReference type="SUPFAM" id="SSF56300">
    <property type="entry name" value="Metallo-dependent phosphatases"/>
    <property type="match status" value="1"/>
</dbReference>
<dbReference type="RefSeq" id="WP_135590960.1">
    <property type="nucleotide sequence ID" value="NZ_RQEZ01000046.1"/>
</dbReference>
<dbReference type="PANTHER" id="PTHR33987:SF1">
    <property type="entry name" value="CALCINEURIN-LIKE METALLO-PHOSPHOESTERASE SUPERFAMILY PROTEIN"/>
    <property type="match status" value="1"/>
</dbReference>
<dbReference type="InterPro" id="IPR056702">
    <property type="entry name" value="DUF7800"/>
</dbReference>
<organism evidence="4 5">
    <name type="scientific">Leptospira gomenensis</name>
    <dbReference type="NCBI Taxonomy" id="2484974"/>
    <lineage>
        <taxon>Bacteria</taxon>
        <taxon>Pseudomonadati</taxon>
        <taxon>Spirochaetota</taxon>
        <taxon>Spirochaetia</taxon>
        <taxon>Leptospirales</taxon>
        <taxon>Leptospiraceae</taxon>
        <taxon>Leptospira</taxon>
    </lineage>
</organism>
<dbReference type="Pfam" id="PF09423">
    <property type="entry name" value="PhoD"/>
    <property type="match status" value="1"/>
</dbReference>
<dbReference type="InterPro" id="IPR029052">
    <property type="entry name" value="Metallo-depent_PP-like"/>
</dbReference>
<feature type="chain" id="PRO_5043206838" evidence="1">
    <location>
        <begin position="31"/>
        <end position="447"/>
    </location>
</feature>
<evidence type="ECO:0000256" key="1">
    <source>
        <dbReference type="SAM" id="SignalP"/>
    </source>
</evidence>
<sequence>MIIKIPFRFEFSFRFLFLYLSIAGSFSANANPSVLVSGPMLGYSTLKEVMVWVQTDKQSSVTLVYYEVQNPKKVFRSQEVTTRAESGFIAKLIADKTEPGKRYNYDIVIDGKKTEAKYEQSFRTQSFFAAGQNHPDFTFALGSCAYVNETEFDVPGKPYGGEYFIYGSILSKKPDFMLWLGDNIYLRETDWDSRTGFFHRYKHQRGIPELAPLLASVHQYAIWDDHDFGPNDGDSSFWMKDTAEEMFKLHWGNQNFSKEGTYGSFTWGDVQFFLLDNRSFRTANNNKAIGPRQILGEKQFLWLVNSLAFSKATFKFIAVGGQFLNPNAVFENYATYPEEKSKILSAIRELKLKNVVFLTGDRHHTELNLLWEEGNEPIYDFTVSPLTSGYYSPITEKNPLRIEGTLVDRRNFGTITVAGKKGERKLFLKIFDVNGKELWNREISAKY</sequence>
<dbReference type="InterPro" id="IPR018946">
    <property type="entry name" value="PhoD-like_MPP"/>
</dbReference>
<evidence type="ECO:0000313" key="4">
    <source>
        <dbReference type="EMBL" id="TGK27921.1"/>
    </source>
</evidence>
<dbReference type="AlphaFoldDB" id="A0A5F1YZN7"/>
<proteinExistence type="predicted"/>
<dbReference type="Pfam" id="PF25077">
    <property type="entry name" value="DUF7800"/>
    <property type="match status" value="1"/>
</dbReference>
<gene>
    <name evidence="4" type="ORF">EHQ17_17645</name>
</gene>
<feature type="domain" description="PhoD-like phosphatase metallophosphatase" evidence="2">
    <location>
        <begin position="142"/>
        <end position="395"/>
    </location>
</feature>
<feature type="signal peptide" evidence="1">
    <location>
        <begin position="1"/>
        <end position="30"/>
    </location>
</feature>
<dbReference type="InterPro" id="IPR038607">
    <property type="entry name" value="PhoD-like_sf"/>
</dbReference>
<evidence type="ECO:0000313" key="5">
    <source>
        <dbReference type="Proteomes" id="UP000298277"/>
    </source>
</evidence>